<dbReference type="Proteomes" id="UP000245396">
    <property type="component" value="Unassembled WGS sequence"/>
</dbReference>
<proteinExistence type="predicted"/>
<dbReference type="AlphaFoldDB" id="A0A316BZT4"/>
<keyword evidence="2" id="KW-1185">Reference proteome</keyword>
<dbReference type="EMBL" id="QGGG01000012">
    <property type="protein sequence ID" value="PWJ80624.1"/>
    <property type="molecule type" value="Genomic_DNA"/>
</dbReference>
<organism evidence="1 2">
    <name type="scientific">Pseudaminobacter salicylatoxidans</name>
    <dbReference type="NCBI Taxonomy" id="93369"/>
    <lineage>
        <taxon>Bacteria</taxon>
        <taxon>Pseudomonadati</taxon>
        <taxon>Pseudomonadota</taxon>
        <taxon>Alphaproteobacteria</taxon>
        <taxon>Hyphomicrobiales</taxon>
        <taxon>Phyllobacteriaceae</taxon>
        <taxon>Pseudaminobacter</taxon>
    </lineage>
</organism>
<dbReference type="RefSeq" id="WP_109613890.1">
    <property type="nucleotide sequence ID" value="NZ_QGGG01000012.1"/>
</dbReference>
<gene>
    <name evidence="1" type="ORF">C7441_112166</name>
</gene>
<accession>A0A316BZT4</accession>
<sequence>MNIGDIANIFIRAAEIDRHSHEHVGPAALRAQQLPYVHTQADKNGWRKEPGRRVVDKKGRLIRGDWLVEGEDPLSDERKAFWERLAAMPTAEEISAIEKVFDWLVATNDDCERRALWAWARAKAGGKSFRRWCFQIEGIHPETGRRRKDRALQRISDHLAGKRDLHDENREIRVLSCGHENGHVLATVEEGAGRRDELNSWLADDAFATVMPPEFDDFSWAAKRNERRRQREAQKKKAA</sequence>
<protein>
    <submittedName>
        <fullName evidence="1">Uncharacterized protein</fullName>
    </submittedName>
</protein>
<dbReference type="OrthoDB" id="8114021at2"/>
<evidence type="ECO:0000313" key="1">
    <source>
        <dbReference type="EMBL" id="PWJ80624.1"/>
    </source>
</evidence>
<reference evidence="1 2" key="1">
    <citation type="submission" date="2018-05" db="EMBL/GenBank/DDBJ databases">
        <title>Genomic Encyclopedia of Type Strains, Phase IV (KMG-IV): sequencing the most valuable type-strain genomes for metagenomic binning, comparative biology and taxonomic classification.</title>
        <authorList>
            <person name="Goeker M."/>
        </authorList>
    </citation>
    <scope>NUCLEOTIDE SEQUENCE [LARGE SCALE GENOMIC DNA]</scope>
    <source>
        <strain evidence="1 2">DSM 6986</strain>
    </source>
</reference>
<name>A0A316BZT4_PSESE</name>
<comment type="caution">
    <text evidence="1">The sequence shown here is derived from an EMBL/GenBank/DDBJ whole genome shotgun (WGS) entry which is preliminary data.</text>
</comment>
<evidence type="ECO:0000313" key="2">
    <source>
        <dbReference type="Proteomes" id="UP000245396"/>
    </source>
</evidence>